<proteinExistence type="predicted"/>
<comment type="caution">
    <text evidence="1">The sequence shown here is derived from an EMBL/GenBank/DDBJ whole genome shotgun (WGS) entry which is preliminary data.</text>
</comment>
<name>A0A916N9H0_9PROT</name>
<evidence type="ECO:0000313" key="2">
    <source>
        <dbReference type="Proteomes" id="UP000742786"/>
    </source>
</evidence>
<protein>
    <submittedName>
        <fullName evidence="1">Uncharacterized protein</fullName>
    </submittedName>
</protein>
<dbReference type="EMBL" id="CAJQUM010000001">
    <property type="protein sequence ID" value="CAG4883945.1"/>
    <property type="molecule type" value="Genomic_DNA"/>
</dbReference>
<dbReference type="Proteomes" id="UP000742786">
    <property type="component" value="Unassembled WGS sequence"/>
</dbReference>
<accession>A0A916N9H0</accession>
<dbReference type="AlphaFoldDB" id="A0A916N9H0"/>
<sequence>MSRRPSLRDSISHGYPAIGMPLMALAAFATPVHGLKYELITHVERMTEATRELHAIIAAMPGPNLPVDKTPPAPPVHHASPLEETLARLDHVAQLIADITRIIEAMPTAGAIASANGRGSTATVSQPWPAIAVLPVAPHPALPPQPVPVPEPDNPILTTALRTAVLIDGGLVARRVGHPLAQVVHAKASYQETTRRQHRTAAAQGRSA</sequence>
<reference evidence="1" key="1">
    <citation type="submission" date="2021-04" db="EMBL/GenBank/DDBJ databases">
        <authorList>
            <person name="Hornung B."/>
        </authorList>
    </citation>
    <scope>NUCLEOTIDE SEQUENCE</scope>
    <source>
        <strain evidence="1">G5G6</strain>
    </source>
</reference>
<gene>
    <name evidence="1" type="ORF">GTOL_11828</name>
</gene>
<organism evidence="1 2">
    <name type="scientific">Georgfuchsia toluolica</name>
    <dbReference type="NCBI Taxonomy" id="424218"/>
    <lineage>
        <taxon>Bacteria</taxon>
        <taxon>Pseudomonadati</taxon>
        <taxon>Pseudomonadota</taxon>
        <taxon>Betaproteobacteria</taxon>
        <taxon>Nitrosomonadales</taxon>
        <taxon>Sterolibacteriaceae</taxon>
        <taxon>Georgfuchsia</taxon>
    </lineage>
</organism>
<keyword evidence="2" id="KW-1185">Reference proteome</keyword>
<evidence type="ECO:0000313" key="1">
    <source>
        <dbReference type="EMBL" id="CAG4883945.1"/>
    </source>
</evidence>